<evidence type="ECO:0000256" key="4">
    <source>
        <dbReference type="ARBA" id="ARBA00023163"/>
    </source>
</evidence>
<evidence type="ECO:0000313" key="9">
    <source>
        <dbReference type="Proteomes" id="UP000237105"/>
    </source>
</evidence>
<dbReference type="Pfam" id="PF00319">
    <property type="entry name" value="SRF-TF"/>
    <property type="match status" value="1"/>
</dbReference>
<dbReference type="GO" id="GO:0003677">
    <property type="term" value="F:DNA binding"/>
    <property type="evidence" value="ECO:0007669"/>
    <property type="project" value="UniProtKB-KW"/>
</dbReference>
<sequence length="439" mass="49637">MEMDLLVGNGMAMLGMDLLAYFNSAQISYQKMGRGKLPLKLMPKEQARKRTFQKRKIGLIKKAYELSTLCDVKVCLVINDVNNNNNQSGDQVVEPSSSSSIITWPNEHHEVAAIIDAYEAAMANNPPPKRLQTLSDFFAERTKKVMAETQKLHDQTNHNEIAELSENQVFELHSHLNHRIQHVEEQMMRRRSTTYYYNNNNNQFDIQDIPRMNMQPSLDYYSSSHHHEAMATSQMYGHFPYYTTTPQPWNIDQPSSSNNPFPVASQTMSLDLNHHPYKGSFNVLLYSNDYAGNSSTRTNTYGDHARHNDSIQCYSSSNGAPLEGPAGDHFAMRYGDVFNGPPLLESGIMQQSDQSGMMLISNNNPMTLALQQPSTYHVNQPLLPLLAGTSDPEWLYCPTIEPVSRQTRPAEAMASSSSHGGQMYTSSQGDVKYYYPQQQ</sequence>
<dbReference type="OrthoDB" id="601557at2759"/>
<organism evidence="8 9">
    <name type="scientific">Parasponia andersonii</name>
    <name type="common">Sponia andersonii</name>
    <dbReference type="NCBI Taxonomy" id="3476"/>
    <lineage>
        <taxon>Eukaryota</taxon>
        <taxon>Viridiplantae</taxon>
        <taxon>Streptophyta</taxon>
        <taxon>Embryophyta</taxon>
        <taxon>Tracheophyta</taxon>
        <taxon>Spermatophyta</taxon>
        <taxon>Magnoliopsida</taxon>
        <taxon>eudicotyledons</taxon>
        <taxon>Gunneridae</taxon>
        <taxon>Pentapetalae</taxon>
        <taxon>rosids</taxon>
        <taxon>fabids</taxon>
        <taxon>Rosales</taxon>
        <taxon>Cannabaceae</taxon>
        <taxon>Parasponia</taxon>
    </lineage>
</organism>
<accession>A0A2P5CJT4</accession>
<evidence type="ECO:0000313" key="8">
    <source>
        <dbReference type="EMBL" id="PON61308.1"/>
    </source>
</evidence>
<evidence type="ECO:0000256" key="5">
    <source>
        <dbReference type="ARBA" id="ARBA00023242"/>
    </source>
</evidence>
<dbReference type="SMART" id="SM00432">
    <property type="entry name" value="MADS"/>
    <property type="match status" value="1"/>
</dbReference>
<reference evidence="9" key="1">
    <citation type="submission" date="2016-06" db="EMBL/GenBank/DDBJ databases">
        <title>Parallel loss of symbiosis genes in relatives of nitrogen-fixing non-legume Parasponia.</title>
        <authorList>
            <person name="Van Velzen R."/>
            <person name="Holmer R."/>
            <person name="Bu F."/>
            <person name="Rutten L."/>
            <person name="Van Zeijl A."/>
            <person name="Liu W."/>
            <person name="Santuari L."/>
            <person name="Cao Q."/>
            <person name="Sharma T."/>
            <person name="Shen D."/>
            <person name="Roswanjaya Y."/>
            <person name="Wardhani T."/>
            <person name="Kalhor M.S."/>
            <person name="Jansen J."/>
            <person name="Van den Hoogen J."/>
            <person name="Gungor B."/>
            <person name="Hartog M."/>
            <person name="Hontelez J."/>
            <person name="Verver J."/>
            <person name="Yang W.-C."/>
            <person name="Schijlen E."/>
            <person name="Repin R."/>
            <person name="Schilthuizen M."/>
            <person name="Schranz E."/>
            <person name="Heidstra R."/>
            <person name="Miyata K."/>
            <person name="Fedorova E."/>
            <person name="Kohlen W."/>
            <person name="Bisseling T."/>
            <person name="Smit S."/>
            <person name="Geurts R."/>
        </authorList>
    </citation>
    <scope>NUCLEOTIDE SEQUENCE [LARGE SCALE GENOMIC DNA]</scope>
    <source>
        <strain evidence="9">cv. WU1-14</strain>
    </source>
</reference>
<dbReference type="GO" id="GO:0046983">
    <property type="term" value="F:protein dimerization activity"/>
    <property type="evidence" value="ECO:0007669"/>
    <property type="project" value="InterPro"/>
</dbReference>
<dbReference type="Proteomes" id="UP000237105">
    <property type="component" value="Unassembled WGS sequence"/>
</dbReference>
<keyword evidence="9" id="KW-1185">Reference proteome</keyword>
<feature type="region of interest" description="Disordered" evidence="6">
    <location>
        <begin position="405"/>
        <end position="430"/>
    </location>
</feature>
<dbReference type="GO" id="GO:0005634">
    <property type="term" value="C:nucleus"/>
    <property type="evidence" value="ECO:0007669"/>
    <property type="project" value="UniProtKB-SubCell"/>
</dbReference>
<dbReference type="InterPro" id="IPR050142">
    <property type="entry name" value="MADS-box/MEF2_TF"/>
</dbReference>
<keyword evidence="4" id="KW-0804">Transcription</keyword>
<keyword evidence="3" id="KW-0238">DNA-binding</keyword>
<dbReference type="Gene3D" id="3.40.1810.10">
    <property type="entry name" value="Transcription factor, MADS-box"/>
    <property type="match status" value="1"/>
</dbReference>
<dbReference type="InterPro" id="IPR036879">
    <property type="entry name" value="TF_MADSbox_sf"/>
</dbReference>
<dbReference type="CDD" id="cd00120">
    <property type="entry name" value="MADS"/>
    <property type="match status" value="1"/>
</dbReference>
<comment type="caution">
    <text evidence="8">The sequence shown here is derived from an EMBL/GenBank/DDBJ whole genome shotgun (WGS) entry which is preliminary data.</text>
</comment>
<keyword evidence="2" id="KW-0805">Transcription regulation</keyword>
<evidence type="ECO:0000256" key="6">
    <source>
        <dbReference type="SAM" id="MobiDB-lite"/>
    </source>
</evidence>
<protein>
    <submittedName>
        <fullName evidence="8">MADS-box transcription factor</fullName>
    </submittedName>
</protein>
<proteinExistence type="predicted"/>
<name>A0A2P5CJT4_PARAD</name>
<dbReference type="InterPro" id="IPR002100">
    <property type="entry name" value="TF_MADSbox"/>
</dbReference>
<dbReference type="PRINTS" id="PR00404">
    <property type="entry name" value="MADSDOMAIN"/>
</dbReference>
<gene>
    <name evidence="8" type="primary">PanMADS8</name>
    <name evidence="8" type="ORF">PanWU01x14_146850</name>
</gene>
<feature type="domain" description="MADS-box" evidence="7">
    <location>
        <begin position="32"/>
        <end position="78"/>
    </location>
</feature>
<evidence type="ECO:0000259" key="7">
    <source>
        <dbReference type="PROSITE" id="PS50066"/>
    </source>
</evidence>
<evidence type="ECO:0000256" key="1">
    <source>
        <dbReference type="ARBA" id="ARBA00004123"/>
    </source>
</evidence>
<evidence type="ECO:0000256" key="2">
    <source>
        <dbReference type="ARBA" id="ARBA00023015"/>
    </source>
</evidence>
<evidence type="ECO:0000256" key="3">
    <source>
        <dbReference type="ARBA" id="ARBA00023125"/>
    </source>
</evidence>
<dbReference type="AlphaFoldDB" id="A0A2P5CJT4"/>
<dbReference type="PROSITE" id="PS50066">
    <property type="entry name" value="MADS_BOX_2"/>
    <property type="match status" value="1"/>
</dbReference>
<dbReference type="SUPFAM" id="SSF55455">
    <property type="entry name" value="SRF-like"/>
    <property type="match status" value="1"/>
</dbReference>
<dbReference type="EMBL" id="JXTB01000122">
    <property type="protein sequence ID" value="PON61308.1"/>
    <property type="molecule type" value="Genomic_DNA"/>
</dbReference>
<dbReference type="PANTHER" id="PTHR48019">
    <property type="entry name" value="SERUM RESPONSE FACTOR HOMOLOG"/>
    <property type="match status" value="1"/>
</dbReference>
<keyword evidence="5" id="KW-0539">Nucleus</keyword>
<comment type="subcellular location">
    <subcellularLocation>
        <location evidence="1">Nucleus</location>
    </subcellularLocation>
</comment>
<feature type="compositionally biased region" description="Polar residues" evidence="6">
    <location>
        <begin position="414"/>
        <end position="429"/>
    </location>
</feature>